<reference evidence="3 4" key="1">
    <citation type="submission" date="2020-08" db="EMBL/GenBank/DDBJ databases">
        <title>Stenotrophomonas sp. W1S232.</title>
        <authorList>
            <person name="Deng Y."/>
        </authorList>
    </citation>
    <scope>NUCLEOTIDE SEQUENCE [LARGE SCALE GENOMIC DNA]</scope>
    <source>
        <strain evidence="3 4">W1S232</strain>
    </source>
</reference>
<dbReference type="Pfam" id="PF04575">
    <property type="entry name" value="SlipAM"/>
    <property type="match status" value="1"/>
</dbReference>
<dbReference type="PROSITE" id="PS50005">
    <property type="entry name" value="TPR"/>
    <property type="match status" value="1"/>
</dbReference>
<dbReference type="InterPro" id="IPR007655">
    <property type="entry name" value="Slam_C"/>
</dbReference>
<protein>
    <submittedName>
        <fullName evidence="3">Tetratricopeptide repeat protein</fullName>
    </submittedName>
</protein>
<dbReference type="InterPro" id="IPR011990">
    <property type="entry name" value="TPR-like_helical_dom_sf"/>
</dbReference>
<dbReference type="EMBL" id="JACIUV010000004">
    <property type="protein sequence ID" value="MBB1117523.1"/>
    <property type="molecule type" value="Genomic_DNA"/>
</dbReference>
<dbReference type="SUPFAM" id="SSF48452">
    <property type="entry name" value="TPR-like"/>
    <property type="match status" value="1"/>
</dbReference>
<evidence type="ECO:0000313" key="4">
    <source>
        <dbReference type="Proteomes" id="UP000550609"/>
    </source>
</evidence>
<evidence type="ECO:0000313" key="3">
    <source>
        <dbReference type="EMBL" id="MBB1117523.1"/>
    </source>
</evidence>
<accession>A0A7W3V101</accession>
<evidence type="ECO:0000259" key="2">
    <source>
        <dbReference type="Pfam" id="PF04575"/>
    </source>
</evidence>
<proteinExistence type="predicted"/>
<comment type="caution">
    <text evidence="3">The sequence shown here is derived from an EMBL/GenBank/DDBJ whole genome shotgun (WGS) entry which is preliminary data.</text>
</comment>
<sequence>MRGRDIGGRARVVVQARLWLSAVLALAAPLALAQHQAYNLPAQVPAQQLEPLEQQRRQLFERLLIEPGDTDASFAYAVLSTQLGDYEAAIATYERLLIQHPNTARIQLELAAVYFRLGALVQARQLFEQVLQRPDTPDNVRLRVNGYLAAIAEQRRQQGGFSGRLSVGLRTESNANAAPDIGSIELNGLPFELAPEARAASDQSAQLGLSLRHRQPFAGSAHLLDVAFQAASSQYRELDRIDNQVAELRVGPDFSLQAAGLRQGRLWTSAVVAQSWLDGSRYQRSHGVSSGLRWAVARQSMLQVGLDWRQEDYTPAPEFASARDYSGQRWRSSALFSQQAADNWQWLGGLHWEQRNARTGWETYREPRLQLGISHRHRSPLGPGKQPWTSALSVQQAWRRHQAPMPAIDAVRSQRSQEQLLQWVSTVPLNPATQLQLYAGWRRVDSNYDLRDYINRYAGVSLAYQF</sequence>
<evidence type="ECO:0000256" key="1">
    <source>
        <dbReference type="PROSITE-ProRule" id="PRU00339"/>
    </source>
</evidence>
<dbReference type="RefSeq" id="WP_182622530.1">
    <property type="nucleotide sequence ID" value="NZ_JACIUV010000004.1"/>
</dbReference>
<feature type="repeat" description="TPR" evidence="1">
    <location>
        <begin position="70"/>
        <end position="103"/>
    </location>
</feature>
<name>A0A7W3V101_9GAMM</name>
<keyword evidence="1" id="KW-0802">TPR repeat</keyword>
<dbReference type="Proteomes" id="UP000550609">
    <property type="component" value="Unassembled WGS sequence"/>
</dbReference>
<gene>
    <name evidence="3" type="ORF">H4O09_10725</name>
</gene>
<feature type="domain" description="Surface lipoprotein assembly modifier C-terminal" evidence="2">
    <location>
        <begin position="165"/>
        <end position="462"/>
    </location>
</feature>
<dbReference type="SMART" id="SM00028">
    <property type="entry name" value="TPR"/>
    <property type="match status" value="2"/>
</dbReference>
<dbReference type="InterPro" id="IPR019734">
    <property type="entry name" value="TPR_rpt"/>
</dbReference>
<organism evidence="3 4">
    <name type="scientific">Stenotrophomonas koreensis</name>
    <dbReference type="NCBI Taxonomy" id="266128"/>
    <lineage>
        <taxon>Bacteria</taxon>
        <taxon>Pseudomonadati</taxon>
        <taxon>Pseudomonadota</taxon>
        <taxon>Gammaproteobacteria</taxon>
        <taxon>Lysobacterales</taxon>
        <taxon>Lysobacteraceae</taxon>
        <taxon>Stenotrophomonas</taxon>
    </lineage>
</organism>
<dbReference type="AlphaFoldDB" id="A0A7W3V101"/>
<dbReference type="Gene3D" id="1.25.40.10">
    <property type="entry name" value="Tetratricopeptide repeat domain"/>
    <property type="match status" value="1"/>
</dbReference>
<dbReference type="Pfam" id="PF13432">
    <property type="entry name" value="TPR_16"/>
    <property type="match status" value="1"/>
</dbReference>